<comment type="cofactor">
    <cofactor evidence="6">
        <name>Zn(2+)</name>
        <dbReference type="ChEBI" id="CHEBI:29105"/>
    </cofactor>
    <text evidence="6">Binds 1 zinc ion.</text>
</comment>
<dbReference type="GO" id="GO:0006508">
    <property type="term" value="P:proteolysis"/>
    <property type="evidence" value="ECO:0007669"/>
    <property type="project" value="UniProtKB-KW"/>
</dbReference>
<dbReference type="SUPFAM" id="SSF55486">
    <property type="entry name" value="Metalloproteases ('zincins'), catalytic domain"/>
    <property type="match status" value="2"/>
</dbReference>
<comment type="similarity">
    <text evidence="6">Belongs to the peptidase M3 family.</text>
</comment>
<dbReference type="GO" id="GO:0006518">
    <property type="term" value="P:peptide metabolic process"/>
    <property type="evidence" value="ECO:0007669"/>
    <property type="project" value="TreeGrafter"/>
</dbReference>
<sequence length="467" mass="53060">MAATDAVVDGLSLEDNPLLQDFDDCRRVNWRNCRELWSRHGQKNVLDATKRFETFVTDKKEIQGLPATALGLAAKMSKFSIFLHENATAENGLWRITLDTLNGDLDNTSIIDQVLNLRLEKAKLLDIEDLRSFCKGQGALEPREVNHWDINFWSERLCESKYDINEVWNDDVRFYRVKDSSGSPIAYFYFDPYSCPSEKKGGAQICEVFSQSRVLTLDGATTRLPVVHMVCNQTPPVGDKPSLMTFSEVSYVQVMDHPVEFLGQKQRKFIVRYSLWEPLTTAVPELHWVDGPAVLRLIVTNICYCRFLLVETVFHEFGHALQRMLTKQDEGLVAGSGGIEWDAVELSTIHGKLVLQESLPEDVYLKLLAVRTFCAGSLCLGQWAEVLPADAFSAFEDAGLDDIKLLKIQVVGSERQFLLLQVFVEFRGHESSPEPLLRLQSQPLPEFSLAHFFLTIRFQKKKCICTQ</sequence>
<name>A0AAP0MX00_9ROSI</name>
<evidence type="ECO:0000313" key="8">
    <source>
        <dbReference type="EMBL" id="KAK9228528.1"/>
    </source>
</evidence>
<keyword evidence="4 6" id="KW-0862">Zinc</keyword>
<feature type="domain" description="Peptidase M3A/M3B catalytic" evidence="7">
    <location>
        <begin position="165"/>
        <end position="250"/>
    </location>
</feature>
<keyword evidence="3 6" id="KW-0378">Hydrolase</keyword>
<evidence type="ECO:0000256" key="6">
    <source>
        <dbReference type="RuleBase" id="RU003435"/>
    </source>
</evidence>
<dbReference type="PANTHER" id="PTHR11804:SF83">
    <property type="entry name" value="LD37516P"/>
    <property type="match status" value="1"/>
</dbReference>
<dbReference type="AlphaFoldDB" id="A0AAP0MX00"/>
<organism evidence="8 9">
    <name type="scientific">Citrus x changshan-huyou</name>
    <dbReference type="NCBI Taxonomy" id="2935761"/>
    <lineage>
        <taxon>Eukaryota</taxon>
        <taxon>Viridiplantae</taxon>
        <taxon>Streptophyta</taxon>
        <taxon>Embryophyta</taxon>
        <taxon>Tracheophyta</taxon>
        <taxon>Spermatophyta</taxon>
        <taxon>Magnoliopsida</taxon>
        <taxon>eudicotyledons</taxon>
        <taxon>Gunneridae</taxon>
        <taxon>Pentapetalae</taxon>
        <taxon>rosids</taxon>
        <taxon>malvids</taxon>
        <taxon>Sapindales</taxon>
        <taxon>Rutaceae</taxon>
        <taxon>Aurantioideae</taxon>
        <taxon>Citrus</taxon>
    </lineage>
</organism>
<reference evidence="8 9" key="1">
    <citation type="submission" date="2024-05" db="EMBL/GenBank/DDBJ databases">
        <title>Haplotype-resolved chromosome-level genome assembly of Huyou (Citrus changshanensis).</title>
        <authorList>
            <person name="Miao C."/>
            <person name="Chen W."/>
            <person name="Wu Y."/>
            <person name="Wang L."/>
            <person name="Zhao S."/>
            <person name="Grierson D."/>
            <person name="Xu C."/>
            <person name="Chen K."/>
        </authorList>
    </citation>
    <scope>NUCLEOTIDE SEQUENCE [LARGE SCALE GENOMIC DNA]</scope>
    <source>
        <strain evidence="8">01-14</strain>
        <tissue evidence="8">Leaf</tissue>
    </source>
</reference>
<protein>
    <recommendedName>
        <fullName evidence="7">Peptidase M3A/M3B catalytic domain-containing protein</fullName>
    </recommendedName>
</protein>
<evidence type="ECO:0000256" key="2">
    <source>
        <dbReference type="ARBA" id="ARBA00022723"/>
    </source>
</evidence>
<dbReference type="EMBL" id="JBCGBO010000001">
    <property type="protein sequence ID" value="KAK9228528.1"/>
    <property type="molecule type" value="Genomic_DNA"/>
</dbReference>
<dbReference type="Gene3D" id="1.10.1370.40">
    <property type="match status" value="2"/>
</dbReference>
<proteinExistence type="inferred from homology"/>
<feature type="domain" description="Peptidase M3A/M3B catalytic" evidence="7">
    <location>
        <begin position="310"/>
        <end position="349"/>
    </location>
</feature>
<accession>A0AAP0MX00</accession>
<keyword evidence="2 6" id="KW-0479">Metal-binding</keyword>
<dbReference type="GO" id="GO:0004222">
    <property type="term" value="F:metalloendopeptidase activity"/>
    <property type="evidence" value="ECO:0007669"/>
    <property type="project" value="InterPro"/>
</dbReference>
<evidence type="ECO:0000259" key="7">
    <source>
        <dbReference type="Pfam" id="PF01432"/>
    </source>
</evidence>
<keyword evidence="1 6" id="KW-0645">Protease</keyword>
<keyword evidence="5 6" id="KW-0482">Metalloprotease</keyword>
<dbReference type="InterPro" id="IPR045090">
    <property type="entry name" value="Pept_M3A_M3B"/>
</dbReference>
<dbReference type="PANTHER" id="PTHR11804">
    <property type="entry name" value="PROTEASE M3 THIMET OLIGOPEPTIDASE-RELATED"/>
    <property type="match status" value="1"/>
</dbReference>
<evidence type="ECO:0000256" key="5">
    <source>
        <dbReference type="ARBA" id="ARBA00023049"/>
    </source>
</evidence>
<evidence type="ECO:0000256" key="1">
    <source>
        <dbReference type="ARBA" id="ARBA00022670"/>
    </source>
</evidence>
<evidence type="ECO:0000256" key="3">
    <source>
        <dbReference type="ARBA" id="ARBA00022801"/>
    </source>
</evidence>
<evidence type="ECO:0000313" key="9">
    <source>
        <dbReference type="Proteomes" id="UP001428341"/>
    </source>
</evidence>
<dbReference type="Pfam" id="PF01432">
    <property type="entry name" value="Peptidase_M3"/>
    <property type="match status" value="2"/>
</dbReference>
<gene>
    <name evidence="8" type="ORF">WN944_021479</name>
</gene>
<comment type="caution">
    <text evidence="8">The sequence shown here is derived from an EMBL/GenBank/DDBJ whole genome shotgun (WGS) entry which is preliminary data.</text>
</comment>
<keyword evidence="9" id="KW-1185">Reference proteome</keyword>
<dbReference type="GO" id="GO:0046872">
    <property type="term" value="F:metal ion binding"/>
    <property type="evidence" value="ECO:0007669"/>
    <property type="project" value="UniProtKB-UniRule"/>
</dbReference>
<evidence type="ECO:0000256" key="4">
    <source>
        <dbReference type="ARBA" id="ARBA00022833"/>
    </source>
</evidence>
<dbReference type="Proteomes" id="UP001428341">
    <property type="component" value="Unassembled WGS sequence"/>
</dbReference>
<dbReference type="InterPro" id="IPR001567">
    <property type="entry name" value="Pept_M3A_M3B_dom"/>
</dbReference>